<keyword evidence="2" id="KW-0315">Glutamine amidotransferase</keyword>
<dbReference type="GO" id="GO:0005829">
    <property type="term" value="C:cytosol"/>
    <property type="evidence" value="ECO:0007669"/>
    <property type="project" value="TreeGrafter"/>
</dbReference>
<dbReference type="InterPro" id="IPR029062">
    <property type="entry name" value="Class_I_gatase-like"/>
</dbReference>
<gene>
    <name evidence="2" type="ORF">BJ085DRAFT_22431</name>
</gene>
<evidence type="ECO:0000259" key="1">
    <source>
        <dbReference type="Pfam" id="PF00117"/>
    </source>
</evidence>
<dbReference type="InterPro" id="IPR044992">
    <property type="entry name" value="ChyE-like"/>
</dbReference>
<dbReference type="Pfam" id="PF00117">
    <property type="entry name" value="GATase"/>
    <property type="match status" value="1"/>
</dbReference>
<feature type="domain" description="Glutamine amidotransferase" evidence="1">
    <location>
        <begin position="107"/>
        <end position="206"/>
    </location>
</feature>
<evidence type="ECO:0000313" key="3">
    <source>
        <dbReference type="Proteomes" id="UP000268162"/>
    </source>
</evidence>
<dbReference type="Proteomes" id="UP000268162">
    <property type="component" value="Unassembled WGS sequence"/>
</dbReference>
<dbReference type="STRING" id="215637.A0A4P9ZPC8"/>
<dbReference type="AlphaFoldDB" id="A0A4P9ZPC8"/>
<keyword evidence="2" id="KW-0808">Transferase</keyword>
<dbReference type="GO" id="GO:0016740">
    <property type="term" value="F:transferase activity"/>
    <property type="evidence" value="ECO:0007669"/>
    <property type="project" value="UniProtKB-KW"/>
</dbReference>
<dbReference type="SUPFAM" id="SSF52317">
    <property type="entry name" value="Class I glutamine amidotransferase-like"/>
    <property type="match status" value="1"/>
</dbReference>
<evidence type="ECO:0000313" key="2">
    <source>
        <dbReference type="EMBL" id="RKP34511.1"/>
    </source>
</evidence>
<dbReference type="PANTHER" id="PTHR42695">
    <property type="entry name" value="GLUTAMINE AMIDOTRANSFERASE YLR126C-RELATED"/>
    <property type="match status" value="1"/>
</dbReference>
<dbReference type="GO" id="GO:0005634">
    <property type="term" value="C:nucleus"/>
    <property type="evidence" value="ECO:0007669"/>
    <property type="project" value="TreeGrafter"/>
</dbReference>
<dbReference type="EMBL" id="ML003172">
    <property type="protein sequence ID" value="RKP34511.1"/>
    <property type="molecule type" value="Genomic_DNA"/>
</dbReference>
<protein>
    <submittedName>
        <fullName evidence="2">Class I glutamine amidotransferase-like protein</fullName>
    </submittedName>
</protein>
<dbReference type="InterPro" id="IPR017926">
    <property type="entry name" value="GATASE"/>
</dbReference>
<organism evidence="2 3">
    <name type="scientific">Dimargaris cristalligena</name>
    <dbReference type="NCBI Taxonomy" id="215637"/>
    <lineage>
        <taxon>Eukaryota</taxon>
        <taxon>Fungi</taxon>
        <taxon>Fungi incertae sedis</taxon>
        <taxon>Zoopagomycota</taxon>
        <taxon>Kickxellomycotina</taxon>
        <taxon>Dimargaritomycetes</taxon>
        <taxon>Dimargaritales</taxon>
        <taxon>Dimargaritaceae</taxon>
        <taxon>Dimargaris</taxon>
    </lineage>
</organism>
<keyword evidence="3" id="KW-1185">Reference proteome</keyword>
<dbReference type="CDD" id="cd01741">
    <property type="entry name" value="GATase1_1"/>
    <property type="match status" value="1"/>
</dbReference>
<sequence length="261" mass="28824">MTVGSTLRIALLITDSPIAEVVKRHGDYQCMFTRCLQLAGQSLYPPVHVETEAFDVGPEGPGNYPEDPSAYHALLITGSKASSYENIPWINRLVSYVQATTTHYPQTKWLGICFGHQIIARAFGTPVKANSLGWELGNYDIRLSELGRELLGQNRSTMKLLQLHRDIVTGCPEGFSVLGSTSMCSNHGMVKGNQILTIQGHPEYTNDAIAMVAKVREEAGIIPPKVVAKCLETITDNNDSLWFSTKMVEFVLGRLPKLLNY</sequence>
<dbReference type="Gene3D" id="3.40.50.880">
    <property type="match status" value="1"/>
</dbReference>
<accession>A0A4P9ZPC8</accession>
<dbReference type="PROSITE" id="PS51273">
    <property type="entry name" value="GATASE_TYPE_1"/>
    <property type="match status" value="1"/>
</dbReference>
<dbReference type="PANTHER" id="PTHR42695:SF5">
    <property type="entry name" value="GLUTAMINE AMIDOTRANSFERASE YLR126C-RELATED"/>
    <property type="match status" value="1"/>
</dbReference>
<dbReference type="OrthoDB" id="92161at2759"/>
<name>A0A4P9ZPC8_9FUNG</name>
<reference evidence="3" key="1">
    <citation type="journal article" date="2018" name="Nat. Microbiol.">
        <title>Leveraging single-cell genomics to expand the fungal tree of life.</title>
        <authorList>
            <person name="Ahrendt S.R."/>
            <person name="Quandt C.A."/>
            <person name="Ciobanu D."/>
            <person name="Clum A."/>
            <person name="Salamov A."/>
            <person name="Andreopoulos B."/>
            <person name="Cheng J.F."/>
            <person name="Woyke T."/>
            <person name="Pelin A."/>
            <person name="Henrissat B."/>
            <person name="Reynolds N.K."/>
            <person name="Benny G.L."/>
            <person name="Smith M.E."/>
            <person name="James T.Y."/>
            <person name="Grigoriev I.V."/>
        </authorList>
    </citation>
    <scope>NUCLEOTIDE SEQUENCE [LARGE SCALE GENOMIC DNA]</scope>
    <source>
        <strain evidence="3">RSA 468</strain>
    </source>
</reference>
<proteinExistence type="predicted"/>